<accession>A0A1H7YCC4</accession>
<evidence type="ECO:0000256" key="1">
    <source>
        <dbReference type="ARBA" id="ARBA00006817"/>
    </source>
</evidence>
<dbReference type="Gene3D" id="3.30.530.20">
    <property type="match status" value="1"/>
</dbReference>
<dbReference type="InterPro" id="IPR023393">
    <property type="entry name" value="START-like_dom_sf"/>
</dbReference>
<dbReference type="AlphaFoldDB" id="A0A1H7YCC4"/>
<dbReference type="EMBL" id="FOAF01000012">
    <property type="protein sequence ID" value="SEM43514.1"/>
    <property type="molecule type" value="Genomic_DNA"/>
</dbReference>
<sequence length="129" mass="14937">MTLKTFKKYYEIPAEPEEVYLALINEQAIRLWTGDEVEMKAEEQSEFSMWGGSIVGKNISFDYGKKIVQEWYFGDQQEKSIVTIKLHPHKKGTSFELIHSNIPEEEYAGIAEGWDGVYLASLTDFFKED</sequence>
<reference evidence="4" key="1">
    <citation type="submission" date="2016-10" db="EMBL/GenBank/DDBJ databases">
        <authorList>
            <person name="Varghese N."/>
            <person name="Submissions S."/>
        </authorList>
    </citation>
    <scope>NUCLEOTIDE SEQUENCE [LARGE SCALE GENOMIC DNA]</scope>
    <source>
        <strain evidence="4">DSM 18733</strain>
    </source>
</reference>
<evidence type="ECO:0000259" key="2">
    <source>
        <dbReference type="Pfam" id="PF08327"/>
    </source>
</evidence>
<dbReference type="InterPro" id="IPR013538">
    <property type="entry name" value="ASHA1/2-like_C"/>
</dbReference>
<dbReference type="Proteomes" id="UP000199421">
    <property type="component" value="Unassembled WGS sequence"/>
</dbReference>
<protein>
    <submittedName>
        <fullName evidence="3">Uncharacterized conserved protein YndB, AHSA1/START domain</fullName>
    </submittedName>
</protein>
<organism evidence="3 4">
    <name type="scientific">Olivibacter domesticus</name>
    <name type="common">Pseudosphingobacterium domesticum</name>
    <dbReference type="NCBI Taxonomy" id="407022"/>
    <lineage>
        <taxon>Bacteria</taxon>
        <taxon>Pseudomonadati</taxon>
        <taxon>Bacteroidota</taxon>
        <taxon>Sphingobacteriia</taxon>
        <taxon>Sphingobacteriales</taxon>
        <taxon>Sphingobacteriaceae</taxon>
        <taxon>Olivibacter</taxon>
    </lineage>
</organism>
<comment type="similarity">
    <text evidence="1">Belongs to the AHA1 family.</text>
</comment>
<proteinExistence type="inferred from homology"/>
<keyword evidence="4" id="KW-1185">Reference proteome</keyword>
<name>A0A1H7YCC4_OLID1</name>
<evidence type="ECO:0000313" key="4">
    <source>
        <dbReference type="Proteomes" id="UP000199421"/>
    </source>
</evidence>
<evidence type="ECO:0000313" key="3">
    <source>
        <dbReference type="EMBL" id="SEM43514.1"/>
    </source>
</evidence>
<feature type="domain" description="Activator of Hsp90 ATPase homologue 1/2-like C-terminal" evidence="2">
    <location>
        <begin position="14"/>
        <end position="126"/>
    </location>
</feature>
<dbReference type="STRING" id="407022.SAMN05661044_05200"/>
<dbReference type="SUPFAM" id="SSF55961">
    <property type="entry name" value="Bet v1-like"/>
    <property type="match status" value="1"/>
</dbReference>
<dbReference type="Pfam" id="PF08327">
    <property type="entry name" value="AHSA1"/>
    <property type="match status" value="1"/>
</dbReference>
<gene>
    <name evidence="3" type="ORF">SAMN05661044_05200</name>
</gene>